<keyword evidence="7 9" id="KW-0675">Receptor</keyword>
<evidence type="ECO:0000313" key="13">
    <source>
        <dbReference type="Proteomes" id="UP001159405"/>
    </source>
</evidence>
<evidence type="ECO:0000256" key="6">
    <source>
        <dbReference type="ARBA" id="ARBA00023136"/>
    </source>
</evidence>
<organism evidence="12 13">
    <name type="scientific">Porites lobata</name>
    <dbReference type="NCBI Taxonomy" id="104759"/>
    <lineage>
        <taxon>Eukaryota</taxon>
        <taxon>Metazoa</taxon>
        <taxon>Cnidaria</taxon>
        <taxon>Anthozoa</taxon>
        <taxon>Hexacorallia</taxon>
        <taxon>Scleractinia</taxon>
        <taxon>Fungiina</taxon>
        <taxon>Poritidae</taxon>
        <taxon>Porites</taxon>
    </lineage>
</organism>
<keyword evidence="6 10" id="KW-0472">Membrane</keyword>
<dbReference type="PROSITE" id="PS50262">
    <property type="entry name" value="G_PROTEIN_RECEP_F1_2"/>
    <property type="match status" value="1"/>
</dbReference>
<evidence type="ECO:0000256" key="2">
    <source>
        <dbReference type="ARBA" id="ARBA00022475"/>
    </source>
</evidence>
<evidence type="ECO:0000313" key="12">
    <source>
        <dbReference type="EMBL" id="CAH3124220.1"/>
    </source>
</evidence>
<keyword evidence="3 9" id="KW-0812">Transmembrane</keyword>
<evidence type="ECO:0000256" key="3">
    <source>
        <dbReference type="ARBA" id="ARBA00022692"/>
    </source>
</evidence>
<gene>
    <name evidence="12" type="ORF">PLOB_00030468</name>
</gene>
<evidence type="ECO:0000256" key="8">
    <source>
        <dbReference type="ARBA" id="ARBA00023224"/>
    </source>
</evidence>
<proteinExistence type="inferred from homology"/>
<evidence type="ECO:0000256" key="1">
    <source>
        <dbReference type="ARBA" id="ARBA00004651"/>
    </source>
</evidence>
<evidence type="ECO:0000256" key="5">
    <source>
        <dbReference type="ARBA" id="ARBA00023040"/>
    </source>
</evidence>
<keyword evidence="2" id="KW-1003">Cell membrane</keyword>
<feature type="transmembrane region" description="Helical" evidence="10">
    <location>
        <begin position="88"/>
        <end position="115"/>
    </location>
</feature>
<feature type="transmembrane region" description="Helical" evidence="10">
    <location>
        <begin position="274"/>
        <end position="297"/>
    </location>
</feature>
<dbReference type="CDD" id="cd14967">
    <property type="entry name" value="7tmA_amine_R-like"/>
    <property type="match status" value="1"/>
</dbReference>
<feature type="domain" description="G-protein coupled receptors family 1 profile" evidence="11">
    <location>
        <begin position="38"/>
        <end position="294"/>
    </location>
</feature>
<comment type="caution">
    <text evidence="12">The sequence shown here is derived from an EMBL/GenBank/DDBJ whole genome shotgun (WGS) entry which is preliminary data.</text>
</comment>
<dbReference type="EMBL" id="CALNXK010000039">
    <property type="protein sequence ID" value="CAH3124220.1"/>
    <property type="molecule type" value="Genomic_DNA"/>
</dbReference>
<reference evidence="12 13" key="1">
    <citation type="submission" date="2022-05" db="EMBL/GenBank/DDBJ databases">
        <authorList>
            <consortium name="Genoscope - CEA"/>
            <person name="William W."/>
        </authorList>
    </citation>
    <scope>NUCLEOTIDE SEQUENCE [LARGE SCALE GENOMIC DNA]</scope>
</reference>
<dbReference type="Proteomes" id="UP001159405">
    <property type="component" value="Unassembled WGS sequence"/>
</dbReference>
<comment type="subcellular location">
    <subcellularLocation>
        <location evidence="1">Cell membrane</location>
        <topology evidence="1">Multi-pass membrane protein</topology>
    </subcellularLocation>
</comment>
<dbReference type="InterPro" id="IPR000276">
    <property type="entry name" value="GPCR_Rhodpsn"/>
</dbReference>
<dbReference type="PROSITE" id="PS00237">
    <property type="entry name" value="G_PROTEIN_RECEP_F1_1"/>
    <property type="match status" value="1"/>
</dbReference>
<evidence type="ECO:0000256" key="7">
    <source>
        <dbReference type="ARBA" id="ARBA00023170"/>
    </source>
</evidence>
<feature type="transmembrane region" description="Helical" evidence="10">
    <location>
        <begin position="136"/>
        <end position="160"/>
    </location>
</feature>
<keyword evidence="13" id="KW-1185">Reference proteome</keyword>
<keyword evidence="5 9" id="KW-0297">G-protein coupled receptor</keyword>
<dbReference type="PANTHER" id="PTHR22752">
    <property type="entry name" value="G PROTEIN-COUPLED RECEPTOR"/>
    <property type="match status" value="1"/>
</dbReference>
<evidence type="ECO:0000259" key="11">
    <source>
        <dbReference type="PROSITE" id="PS50262"/>
    </source>
</evidence>
<dbReference type="InterPro" id="IPR017452">
    <property type="entry name" value="GPCR_Rhodpsn_7TM"/>
</dbReference>
<accession>A0ABN8NWZ0</accession>
<feature type="transmembrane region" description="Helical" evidence="10">
    <location>
        <begin position="239"/>
        <end position="259"/>
    </location>
</feature>
<keyword evidence="8 9" id="KW-0807">Transducer</keyword>
<evidence type="ECO:0000256" key="10">
    <source>
        <dbReference type="SAM" id="Phobius"/>
    </source>
</evidence>
<dbReference type="SUPFAM" id="SSF81321">
    <property type="entry name" value="Family A G protein-coupled receptor-like"/>
    <property type="match status" value="1"/>
</dbReference>
<feature type="transmembrane region" description="Helical" evidence="10">
    <location>
        <begin position="180"/>
        <end position="204"/>
    </location>
</feature>
<comment type="similarity">
    <text evidence="9">Belongs to the G-protein coupled receptor 1 family.</text>
</comment>
<protein>
    <recommendedName>
        <fullName evidence="11">G-protein coupled receptors family 1 profile domain-containing protein</fullName>
    </recommendedName>
</protein>
<dbReference type="Gene3D" id="1.20.1070.10">
    <property type="entry name" value="Rhodopsin 7-helix transmembrane proteins"/>
    <property type="match status" value="1"/>
</dbReference>
<feature type="transmembrane region" description="Helical" evidence="10">
    <location>
        <begin position="57"/>
        <end position="76"/>
    </location>
</feature>
<name>A0ABN8NWZ0_9CNID</name>
<dbReference type="PRINTS" id="PR00237">
    <property type="entry name" value="GPCRRHODOPSN"/>
</dbReference>
<sequence>MADDNSTSPTAPVAPSLTVSAVFIISYLLFLVITALAGNGLLITVIIKRELLQKAHYYFILSLATSDFLNALLKIPTTILGRFDRNWYPSYIVCYFTTPLGVLFGAASVFSLSSVAINRYLVISSPLNYSDRMPPFLAKVILALIWLGSFCLAIPPVMWREKDAICRSGRISKEHYTSEVLYFFLALWLFVIVIPSIIMCVSYVKIFLIARYHAIQINSQNNATVMCQETRKRRRDVKAAIVLAVIGGIFILCWFPFFVVQTVHKFGQGNISPIYFNIFLCVMYSNSALDPVLLFLFNAEIRRNLIRLYCRAFQKTNPQVTQSELSSFLTRQANEELTRGST</sequence>
<dbReference type="PRINTS" id="PR01102">
    <property type="entry name" value="5HT6RECEPTR"/>
</dbReference>
<feature type="transmembrane region" description="Helical" evidence="10">
    <location>
        <begin position="20"/>
        <end position="45"/>
    </location>
</feature>
<dbReference type="Pfam" id="PF00001">
    <property type="entry name" value="7tm_1"/>
    <property type="match status" value="1"/>
</dbReference>
<keyword evidence="4 10" id="KW-1133">Transmembrane helix</keyword>
<evidence type="ECO:0000256" key="4">
    <source>
        <dbReference type="ARBA" id="ARBA00022989"/>
    </source>
</evidence>
<evidence type="ECO:0000256" key="9">
    <source>
        <dbReference type="RuleBase" id="RU000688"/>
    </source>
</evidence>